<dbReference type="InterPro" id="IPR017900">
    <property type="entry name" value="4Fe4S_Fe_S_CS"/>
</dbReference>
<dbReference type="InterPro" id="IPR009016">
    <property type="entry name" value="Fe_hydrogenase"/>
</dbReference>
<dbReference type="PROSITE" id="PS00198">
    <property type="entry name" value="4FE4S_FER_1"/>
    <property type="match status" value="2"/>
</dbReference>
<dbReference type="EMBL" id="DVMQ01000018">
    <property type="protein sequence ID" value="HIU24758.1"/>
    <property type="molecule type" value="Genomic_DNA"/>
</dbReference>
<dbReference type="AlphaFoldDB" id="A0A9D1L667"/>
<dbReference type="Pfam" id="PF12837">
    <property type="entry name" value="Fer4_6"/>
    <property type="match status" value="1"/>
</dbReference>
<evidence type="ECO:0000313" key="6">
    <source>
        <dbReference type="Proteomes" id="UP000824078"/>
    </source>
</evidence>
<dbReference type="InterPro" id="IPR004108">
    <property type="entry name" value="Fe_hydrogenase_lsu_C"/>
</dbReference>
<evidence type="ECO:0000313" key="5">
    <source>
        <dbReference type="EMBL" id="HIU24758.1"/>
    </source>
</evidence>
<evidence type="ECO:0000256" key="1">
    <source>
        <dbReference type="ARBA" id="ARBA00022723"/>
    </source>
</evidence>
<evidence type="ECO:0000256" key="3">
    <source>
        <dbReference type="ARBA" id="ARBA00023014"/>
    </source>
</evidence>
<dbReference type="Proteomes" id="UP000824078">
    <property type="component" value="Unassembled WGS sequence"/>
</dbReference>
<keyword evidence="3" id="KW-0411">Iron-sulfur</keyword>
<accession>A0A9D1L667</accession>
<dbReference type="Gene3D" id="3.40.950.10">
    <property type="entry name" value="Fe-only Hydrogenase (Larger Subunit), Chain L, domain 3"/>
    <property type="match status" value="1"/>
</dbReference>
<dbReference type="InterPro" id="IPR017896">
    <property type="entry name" value="4Fe4S_Fe-S-bd"/>
</dbReference>
<dbReference type="GO" id="GO:0051536">
    <property type="term" value="F:iron-sulfur cluster binding"/>
    <property type="evidence" value="ECO:0007669"/>
    <property type="project" value="UniProtKB-KW"/>
</dbReference>
<dbReference type="PANTHER" id="PTHR11615">
    <property type="entry name" value="NITRATE, FORMATE, IRON DEHYDROGENASE"/>
    <property type="match status" value="1"/>
</dbReference>
<organism evidence="5 6">
    <name type="scientific">Candidatus Coprovicinus avistercoris</name>
    <dbReference type="NCBI Taxonomy" id="2840754"/>
    <lineage>
        <taxon>Bacteria</taxon>
        <taxon>Bacillati</taxon>
        <taxon>Actinomycetota</taxon>
        <taxon>Coriobacteriia</taxon>
        <taxon>Coriobacteriales</taxon>
        <taxon>Coriobacteriaceae</taxon>
        <taxon>Coriobacteriaceae incertae sedis</taxon>
        <taxon>Candidatus Coprovicinus</taxon>
    </lineage>
</organism>
<dbReference type="SUPFAM" id="SSF54862">
    <property type="entry name" value="4Fe-4S ferredoxins"/>
    <property type="match status" value="1"/>
</dbReference>
<comment type="caution">
    <text evidence="5">The sequence shown here is derived from an EMBL/GenBank/DDBJ whole genome shotgun (WGS) entry which is preliminary data.</text>
</comment>
<reference evidence="5" key="1">
    <citation type="submission" date="2020-10" db="EMBL/GenBank/DDBJ databases">
        <authorList>
            <person name="Gilroy R."/>
        </authorList>
    </citation>
    <scope>NUCLEOTIDE SEQUENCE</scope>
    <source>
        <strain evidence="5">ChiHjej12B11-29160</strain>
    </source>
</reference>
<evidence type="ECO:0000256" key="2">
    <source>
        <dbReference type="ARBA" id="ARBA00023004"/>
    </source>
</evidence>
<sequence length="538" mass="58633">MSNTMRGVYTNLTEIRRKVFRGVAEIAYGDEDDAKRLEQLPYEIIPGEIATYRESVFLERAIVSERIRLALGLPLQGVDKPAELTEGLTEAWKPETYYEPPLINIISFACNACKDNVYEVSNACQGCLAHPCREICPKGAITFVNKKAYIDQSKCIKCGRCMAICPYHAIQHYERPCAKACGMHAIGSDEHGRATIDYDKCVSCGQCLVNCPFGAIADKSQLFQVIQAINQGDEVIAAVAPSFVGQFGGKGNVGKLREAFKLLGFSGVEEVALGADLCSVQEADYFIEEVPDKMPFMATSCCPAWSVMAKKEFPEYAECVSMALTPMTLTARMIRREHPNAKIVFVGPCAAKKLEAMRKSVRSEVDFVLTFEEMAGMMAAKDIEYLELEDDNKSDFDVASADGRGFAVSGGVAKAVVNVIKDKYPDREVNVESAEGLEECRVMMKAAAKGKLNGYLLEGMACPGGCIAGAGTLAPIQKTSAMVGMYARRSPHKHADESGLEGNIPELVREDDYKNLGANEIAETEDAMGTAHKDDAAK</sequence>
<dbReference type="SUPFAM" id="SSF53920">
    <property type="entry name" value="Fe-only hydrogenase"/>
    <property type="match status" value="1"/>
</dbReference>
<keyword evidence="2" id="KW-0408">Iron</keyword>
<dbReference type="Gene3D" id="3.30.70.20">
    <property type="match status" value="2"/>
</dbReference>
<evidence type="ECO:0000259" key="4">
    <source>
        <dbReference type="PROSITE" id="PS51379"/>
    </source>
</evidence>
<feature type="domain" description="4Fe-4S ferredoxin-type" evidence="4">
    <location>
        <begin position="192"/>
        <end position="221"/>
    </location>
</feature>
<dbReference type="GO" id="GO:0046872">
    <property type="term" value="F:metal ion binding"/>
    <property type="evidence" value="ECO:0007669"/>
    <property type="project" value="UniProtKB-KW"/>
</dbReference>
<keyword evidence="1" id="KW-0479">Metal-binding</keyword>
<dbReference type="NCBIfam" id="TIGR04105">
    <property type="entry name" value="FeFe_hydrog_B1"/>
    <property type="match status" value="1"/>
</dbReference>
<dbReference type="Pfam" id="PF00037">
    <property type="entry name" value="Fer4"/>
    <property type="match status" value="1"/>
</dbReference>
<gene>
    <name evidence="5" type="ORF">IAD17_07530</name>
</gene>
<name>A0A9D1L667_9ACTN</name>
<dbReference type="PROSITE" id="PS51379">
    <property type="entry name" value="4FE4S_FER_2"/>
    <property type="match status" value="2"/>
</dbReference>
<reference evidence="5" key="2">
    <citation type="journal article" date="2021" name="PeerJ">
        <title>Extensive microbial diversity within the chicken gut microbiome revealed by metagenomics and culture.</title>
        <authorList>
            <person name="Gilroy R."/>
            <person name="Ravi A."/>
            <person name="Getino M."/>
            <person name="Pursley I."/>
            <person name="Horton D.L."/>
            <person name="Alikhan N.F."/>
            <person name="Baker D."/>
            <person name="Gharbi K."/>
            <person name="Hall N."/>
            <person name="Watson M."/>
            <person name="Adriaenssens E.M."/>
            <person name="Foster-Nyarko E."/>
            <person name="Jarju S."/>
            <person name="Secka A."/>
            <person name="Antonio M."/>
            <person name="Oren A."/>
            <person name="Chaudhuri R.R."/>
            <person name="La Ragione R."/>
            <person name="Hildebrand F."/>
            <person name="Pallen M.J."/>
        </authorList>
    </citation>
    <scope>NUCLEOTIDE SEQUENCE</scope>
    <source>
        <strain evidence="5">ChiHjej12B11-29160</strain>
    </source>
</reference>
<feature type="domain" description="4Fe-4S ferredoxin-type" evidence="4">
    <location>
        <begin position="146"/>
        <end position="175"/>
    </location>
</feature>
<proteinExistence type="predicted"/>
<dbReference type="InterPro" id="IPR027631">
    <property type="entry name" value="Mono_FeFe_hydrog"/>
</dbReference>
<dbReference type="Pfam" id="PF02906">
    <property type="entry name" value="Fe_hyd_lg_C"/>
    <property type="match status" value="1"/>
</dbReference>
<protein>
    <submittedName>
        <fullName evidence="5">4Fe-4S dicluster domain-containing protein</fullName>
    </submittedName>
</protein>
<dbReference type="InterPro" id="IPR050340">
    <property type="entry name" value="Cytosolic_Fe-S_CAF"/>
</dbReference>